<dbReference type="RefSeq" id="WP_069440869.1">
    <property type="nucleotide sequence ID" value="NZ_LPWF01000008.1"/>
</dbReference>
<dbReference type="AlphaFoldDB" id="A0A1E3W7D1"/>
<gene>
    <name evidence="3" type="ORF">AUC69_07065</name>
</gene>
<evidence type="ECO:0000313" key="4">
    <source>
        <dbReference type="Proteomes" id="UP000094472"/>
    </source>
</evidence>
<protein>
    <submittedName>
        <fullName evidence="3">Uncharacterized protein</fullName>
    </submittedName>
</protein>
<evidence type="ECO:0000256" key="1">
    <source>
        <dbReference type="SAM" id="MobiDB-lite"/>
    </source>
</evidence>
<dbReference type="Proteomes" id="UP000094472">
    <property type="component" value="Unassembled WGS sequence"/>
</dbReference>
<dbReference type="EMBL" id="LPWF01000008">
    <property type="protein sequence ID" value="ODS01422.1"/>
    <property type="molecule type" value="Genomic_DNA"/>
</dbReference>
<reference evidence="3 4" key="1">
    <citation type="journal article" date="2016" name="Environ. Microbiol.">
        <title>New Methyloceanibacter diversity from North Sea sediments includes methanotroph containing solely the soluble methane monooxygenase.</title>
        <authorList>
            <person name="Vekeman B."/>
            <person name="Kerckhof F.M."/>
            <person name="Cremers G."/>
            <person name="de Vos P."/>
            <person name="Vandamme P."/>
            <person name="Boon N."/>
            <person name="Op den Camp H.J."/>
            <person name="Heylen K."/>
        </authorList>
    </citation>
    <scope>NUCLEOTIDE SEQUENCE [LARGE SCALE GENOMIC DNA]</scope>
    <source>
        <strain evidence="3 4">R-67175</strain>
    </source>
</reference>
<keyword evidence="2" id="KW-0732">Signal</keyword>
<proteinExistence type="predicted"/>
<comment type="caution">
    <text evidence="3">The sequence shown here is derived from an EMBL/GenBank/DDBJ whole genome shotgun (WGS) entry which is preliminary data.</text>
</comment>
<evidence type="ECO:0000313" key="3">
    <source>
        <dbReference type="EMBL" id="ODS01422.1"/>
    </source>
</evidence>
<accession>A0A1E3W7D1</accession>
<keyword evidence="4" id="KW-1185">Reference proteome</keyword>
<feature type="signal peptide" evidence="2">
    <location>
        <begin position="1"/>
        <end position="25"/>
    </location>
</feature>
<feature type="compositionally biased region" description="Low complexity" evidence="1">
    <location>
        <begin position="59"/>
        <end position="76"/>
    </location>
</feature>
<evidence type="ECO:0000256" key="2">
    <source>
        <dbReference type="SAM" id="SignalP"/>
    </source>
</evidence>
<organism evidence="3 4">
    <name type="scientific">Methyloceanibacter superfactus</name>
    <dbReference type="NCBI Taxonomy" id="1774969"/>
    <lineage>
        <taxon>Bacteria</taxon>
        <taxon>Pseudomonadati</taxon>
        <taxon>Pseudomonadota</taxon>
        <taxon>Alphaproteobacteria</taxon>
        <taxon>Hyphomicrobiales</taxon>
        <taxon>Hyphomicrobiaceae</taxon>
        <taxon>Methyloceanibacter</taxon>
    </lineage>
</organism>
<sequence length="88" mass="9176">MFRLLLMVGGSSLVLGLATASYALTAPPQTLNGFAAVAIPVADDMEEEAVEQALEPEEVTPAPAEDSMESEAPAPSEETEIDAEEGKQ</sequence>
<feature type="region of interest" description="Disordered" evidence="1">
    <location>
        <begin position="47"/>
        <end position="88"/>
    </location>
</feature>
<name>A0A1E3W7D1_9HYPH</name>
<feature type="chain" id="PRO_5009139090" evidence="2">
    <location>
        <begin position="26"/>
        <end position="88"/>
    </location>
</feature>
<feature type="compositionally biased region" description="Acidic residues" evidence="1">
    <location>
        <begin position="77"/>
        <end position="88"/>
    </location>
</feature>
<feature type="compositionally biased region" description="Acidic residues" evidence="1">
    <location>
        <begin position="47"/>
        <end position="58"/>
    </location>
</feature>